<dbReference type="STRING" id="1034943.BN59_00959"/>
<keyword evidence="1" id="KW-0732">Signal</keyword>
<dbReference type="Proteomes" id="UP000044071">
    <property type="component" value="Unassembled WGS sequence"/>
</dbReference>
<dbReference type="InterPro" id="IPR021844">
    <property type="entry name" value="Integr_conj_element_PFL4704"/>
</dbReference>
<dbReference type="NCBIfam" id="TIGR03749">
    <property type="entry name" value="conj_TIGR03749"/>
    <property type="match status" value="1"/>
</dbReference>
<dbReference type="Pfam" id="PF11920">
    <property type="entry name" value="DUF3438"/>
    <property type="match status" value="1"/>
</dbReference>
<dbReference type="EMBL" id="CCSB01000001">
    <property type="protein sequence ID" value="CDZ76685.1"/>
    <property type="molecule type" value="Genomic_DNA"/>
</dbReference>
<feature type="chain" id="PRO_5009743963" evidence="1">
    <location>
        <begin position="24"/>
        <end position="258"/>
    </location>
</feature>
<gene>
    <name evidence="2" type="ORF">BN59_00959</name>
</gene>
<dbReference type="AlphaFoldDB" id="A0A078KQK5"/>
<keyword evidence="3" id="KW-1185">Reference proteome</keyword>
<evidence type="ECO:0000256" key="1">
    <source>
        <dbReference type="SAM" id="SignalP"/>
    </source>
</evidence>
<organism evidence="2 3">
    <name type="scientific">Legionella massiliensis</name>
    <dbReference type="NCBI Taxonomy" id="1034943"/>
    <lineage>
        <taxon>Bacteria</taxon>
        <taxon>Pseudomonadati</taxon>
        <taxon>Pseudomonadota</taxon>
        <taxon>Gammaproteobacteria</taxon>
        <taxon>Legionellales</taxon>
        <taxon>Legionellaceae</taxon>
        <taxon>Legionella</taxon>
    </lineage>
</organism>
<protein>
    <submittedName>
        <fullName evidence="2">Integrating conjugative element protein, family</fullName>
    </submittedName>
</protein>
<evidence type="ECO:0000313" key="2">
    <source>
        <dbReference type="EMBL" id="CDZ76685.1"/>
    </source>
</evidence>
<name>A0A078KQK5_9GAMM</name>
<dbReference type="eggNOG" id="COG1450">
    <property type="taxonomic scope" value="Bacteria"/>
</dbReference>
<accession>A0A078KQK5</accession>
<evidence type="ECO:0000313" key="3">
    <source>
        <dbReference type="Proteomes" id="UP000044071"/>
    </source>
</evidence>
<proteinExistence type="predicted"/>
<dbReference type="RefSeq" id="WP_043873164.1">
    <property type="nucleotide sequence ID" value="NZ_CCVW01000001.1"/>
</dbReference>
<feature type="signal peptide" evidence="1">
    <location>
        <begin position="1"/>
        <end position="23"/>
    </location>
</feature>
<reference evidence="2 3" key="1">
    <citation type="submission" date="2014-06" db="EMBL/GenBank/DDBJ databases">
        <authorList>
            <person name="Urmite Genomes Urmite Genomes"/>
        </authorList>
    </citation>
    <scope>NUCLEOTIDE SEQUENCE [LARGE SCALE GENOMIC DNA]</scope>
</reference>
<sequence length="258" mass="29556">MKYVKFTLLAFGLALTQLSHALASEHLVWEKVPLAIELPINQERLVQFPQPIKIIDQQLNANLEVLKVKDSLYLKAKEPFKDSRLIAQLLPEGEVIILNLKADEAAKNTTPIEILIDNPKLSPSQNINQYEYNAIQLTRFAIQALYSPERVREIPEGIYRTPMQTNKIIPLFYEASVEARPLASWRGGNLYVTAVELKNLLNKPLQLHFSKIIGQWQTASFFPKSTLPERNQHESTTLFVVSDKPFVEALSAHRRYQR</sequence>